<dbReference type="Gene3D" id="2.170.130.30">
    <property type="match status" value="1"/>
</dbReference>
<comment type="caution">
    <text evidence="3">The sequence shown here is derived from an EMBL/GenBank/DDBJ whole genome shotgun (WGS) entry which is preliminary data.</text>
</comment>
<gene>
    <name evidence="3" type="ORF">IAB14_04315</name>
</gene>
<reference evidence="3" key="2">
    <citation type="journal article" date="2021" name="PeerJ">
        <title>Extensive microbial diversity within the chicken gut microbiome revealed by metagenomics and culture.</title>
        <authorList>
            <person name="Gilroy R."/>
            <person name="Ravi A."/>
            <person name="Getino M."/>
            <person name="Pursley I."/>
            <person name="Horton D.L."/>
            <person name="Alikhan N.F."/>
            <person name="Baker D."/>
            <person name="Gharbi K."/>
            <person name="Hall N."/>
            <person name="Watson M."/>
            <person name="Adriaenssens E.M."/>
            <person name="Foster-Nyarko E."/>
            <person name="Jarju S."/>
            <person name="Secka A."/>
            <person name="Antonio M."/>
            <person name="Oren A."/>
            <person name="Chaudhuri R.R."/>
            <person name="La Ragione R."/>
            <person name="Hildebrand F."/>
            <person name="Pallen M.J."/>
        </authorList>
    </citation>
    <scope>NUCLEOTIDE SEQUENCE</scope>
    <source>
        <strain evidence="3">23406</strain>
    </source>
</reference>
<protein>
    <submittedName>
        <fullName evidence="3">DUF4430 domain-containing protein</fullName>
    </submittedName>
</protein>
<dbReference type="Proteomes" id="UP000886891">
    <property type="component" value="Unassembled WGS sequence"/>
</dbReference>
<organism evidence="3 4">
    <name type="scientific">Candidatus Stercoripulliclostridium merdipullorum</name>
    <dbReference type="NCBI Taxonomy" id="2840952"/>
    <lineage>
        <taxon>Bacteria</taxon>
        <taxon>Bacillati</taxon>
        <taxon>Bacillota</taxon>
        <taxon>Clostridia</taxon>
        <taxon>Eubacteriales</taxon>
        <taxon>Candidatus Stercoripulliclostridium</taxon>
    </lineage>
</organism>
<reference evidence="3" key="1">
    <citation type="submission" date="2020-10" db="EMBL/GenBank/DDBJ databases">
        <authorList>
            <person name="Gilroy R."/>
        </authorList>
    </citation>
    <scope>NUCLEOTIDE SEQUENCE</scope>
    <source>
        <strain evidence="3">23406</strain>
    </source>
</reference>
<evidence type="ECO:0000256" key="1">
    <source>
        <dbReference type="SAM" id="Phobius"/>
    </source>
</evidence>
<evidence type="ECO:0000259" key="2">
    <source>
        <dbReference type="Pfam" id="PF14478"/>
    </source>
</evidence>
<feature type="transmembrane region" description="Helical" evidence="1">
    <location>
        <begin position="12"/>
        <end position="31"/>
    </location>
</feature>
<evidence type="ECO:0000313" key="4">
    <source>
        <dbReference type="Proteomes" id="UP000886891"/>
    </source>
</evidence>
<dbReference type="Pfam" id="PF14478">
    <property type="entry name" value="DUF4430"/>
    <property type="match status" value="1"/>
</dbReference>
<keyword evidence="1" id="KW-0812">Transmembrane</keyword>
<keyword evidence="1" id="KW-0472">Membrane</keyword>
<dbReference type="AlphaFoldDB" id="A0A9D1SX54"/>
<accession>A0A9D1SX54</accession>
<dbReference type="EMBL" id="DVOH01000031">
    <property type="protein sequence ID" value="HIV00323.1"/>
    <property type="molecule type" value="Genomic_DNA"/>
</dbReference>
<feature type="domain" description="Transcobalamin-like C-terminal" evidence="2">
    <location>
        <begin position="96"/>
        <end position="166"/>
    </location>
</feature>
<sequence>MKGSKNKKSYLIAAILIALIVAVPLTVMLLTREQPLQETPSGTVSVTVSIDCRTLFLPENAALKEQVFAALGEEGRALLGEDGTVVQNAVVKTEGGGTVLDALQSVADRYGLPVSARGGYVASLAGLPEKLTDEGGWLYSVNGVYAVVGAGSKPLADGDVIRWRYSLQKGDLDVCP</sequence>
<proteinExistence type="predicted"/>
<evidence type="ECO:0000313" key="3">
    <source>
        <dbReference type="EMBL" id="HIV00323.1"/>
    </source>
</evidence>
<dbReference type="InterPro" id="IPR027954">
    <property type="entry name" value="Transcobalamin-like_C"/>
</dbReference>
<name>A0A9D1SX54_9FIRM</name>
<keyword evidence="1" id="KW-1133">Transmembrane helix</keyword>